<evidence type="ECO:0000256" key="2">
    <source>
        <dbReference type="SAM" id="Phobius"/>
    </source>
</evidence>
<reference evidence="5 6" key="1">
    <citation type="submission" date="2019-07" db="EMBL/GenBank/DDBJ databases">
        <title>Genomic Encyclopedia of Archaeal and Bacterial Type Strains, Phase II (KMG-II): from individual species to whole genera.</title>
        <authorList>
            <person name="Goeker M."/>
        </authorList>
    </citation>
    <scope>NUCLEOTIDE SEQUENCE [LARGE SCALE GENOMIC DNA]</scope>
    <source>
        <strain evidence="5 6">DSM 18850</strain>
    </source>
</reference>
<keyword evidence="6" id="KW-1185">Reference proteome</keyword>
<dbReference type="EMBL" id="VNHX01000017">
    <property type="protein sequence ID" value="TYP92313.1"/>
    <property type="molecule type" value="Genomic_DNA"/>
</dbReference>
<dbReference type="Pfam" id="PF16344">
    <property type="entry name" value="FecR_C"/>
    <property type="match status" value="1"/>
</dbReference>
<dbReference type="PANTHER" id="PTHR30273:SF2">
    <property type="entry name" value="PROTEIN FECR"/>
    <property type="match status" value="1"/>
</dbReference>
<feature type="region of interest" description="Disordered" evidence="1">
    <location>
        <begin position="313"/>
        <end position="348"/>
    </location>
</feature>
<evidence type="ECO:0000313" key="6">
    <source>
        <dbReference type="Proteomes" id="UP000325105"/>
    </source>
</evidence>
<feature type="domain" description="Protein FecR C-terminal" evidence="4">
    <location>
        <begin position="240"/>
        <end position="307"/>
    </location>
</feature>
<dbReference type="Pfam" id="PF04773">
    <property type="entry name" value="FecR"/>
    <property type="match status" value="1"/>
</dbReference>
<evidence type="ECO:0000313" key="5">
    <source>
        <dbReference type="EMBL" id="TYP92313.1"/>
    </source>
</evidence>
<sequence>MQLEQIRKLIARYLSGVASETERKAVDSWIQWVTMRGLPHSSEKLARVRNDIWQSIEASQTSSAPPLSRVTPLLRYIASIAAIVLVGFVLFSTIKHRERSYYSTDMHETKDILLIDGTRVKLKENTHLTVHDNLTNNDERLVELVEGEAHFQVQKDHRRPFVITNRYMRTEVLGTSFTVRSSGYSGRWDIRVSTGKVRVSKTEDQGASYILSAGDSLTYSEKGGVTAYISGTADIDEPILFYNENLSVVMQKLARRFNRTIYVASHIGYAKRFSGEFSHDYSLEDLLEIICLATDTQYHLKGDTIVIHANNDDLSRSSRQPPNQKVYEINENNPVHLDNSNNNQHKLK</sequence>
<keyword evidence="2" id="KW-0812">Transmembrane</keyword>
<dbReference type="Proteomes" id="UP000325105">
    <property type="component" value="Unassembled WGS sequence"/>
</dbReference>
<name>A0A5S5D8B1_9SPHI</name>
<evidence type="ECO:0000256" key="1">
    <source>
        <dbReference type="SAM" id="MobiDB-lite"/>
    </source>
</evidence>
<keyword evidence="2" id="KW-1133">Transmembrane helix</keyword>
<accession>A0A5S5D8B1</accession>
<proteinExistence type="predicted"/>
<dbReference type="InterPro" id="IPR032508">
    <property type="entry name" value="FecR_C"/>
</dbReference>
<evidence type="ECO:0000259" key="3">
    <source>
        <dbReference type="Pfam" id="PF04773"/>
    </source>
</evidence>
<feature type="domain" description="FecR protein" evidence="3">
    <location>
        <begin position="102"/>
        <end position="198"/>
    </location>
</feature>
<dbReference type="InterPro" id="IPR006860">
    <property type="entry name" value="FecR"/>
</dbReference>
<gene>
    <name evidence="5" type="ORF">BC792_11788</name>
</gene>
<comment type="caution">
    <text evidence="5">The sequence shown here is derived from an EMBL/GenBank/DDBJ whole genome shotgun (WGS) entry which is preliminary data.</text>
</comment>
<dbReference type="Gene3D" id="3.55.50.30">
    <property type="match status" value="1"/>
</dbReference>
<dbReference type="GO" id="GO:0016989">
    <property type="term" value="F:sigma factor antagonist activity"/>
    <property type="evidence" value="ECO:0007669"/>
    <property type="project" value="TreeGrafter"/>
</dbReference>
<evidence type="ECO:0000259" key="4">
    <source>
        <dbReference type="Pfam" id="PF16344"/>
    </source>
</evidence>
<protein>
    <submittedName>
        <fullName evidence="5">FecR family protein</fullName>
    </submittedName>
</protein>
<dbReference type="RefSeq" id="WP_148909406.1">
    <property type="nucleotide sequence ID" value="NZ_VNHX01000017.1"/>
</dbReference>
<keyword evidence="2" id="KW-0472">Membrane</keyword>
<dbReference type="PIRSF" id="PIRSF018266">
    <property type="entry name" value="FecR"/>
    <property type="match status" value="1"/>
</dbReference>
<dbReference type="InterPro" id="IPR012373">
    <property type="entry name" value="Ferrdict_sens_TM"/>
</dbReference>
<feature type="compositionally biased region" description="Polar residues" evidence="1">
    <location>
        <begin position="330"/>
        <end position="348"/>
    </location>
</feature>
<organism evidence="5 6">
    <name type="scientific">Sphingobacterium allocomposti</name>
    <dbReference type="NCBI Taxonomy" id="415956"/>
    <lineage>
        <taxon>Bacteria</taxon>
        <taxon>Pseudomonadati</taxon>
        <taxon>Bacteroidota</taxon>
        <taxon>Sphingobacteriia</taxon>
        <taxon>Sphingobacteriales</taxon>
        <taxon>Sphingobacteriaceae</taxon>
        <taxon>Sphingobacterium</taxon>
    </lineage>
</organism>
<dbReference type="Gene3D" id="2.60.120.1440">
    <property type="match status" value="1"/>
</dbReference>
<dbReference type="AlphaFoldDB" id="A0A5S5D8B1"/>
<feature type="transmembrane region" description="Helical" evidence="2">
    <location>
        <begin position="73"/>
        <end position="94"/>
    </location>
</feature>
<dbReference type="PANTHER" id="PTHR30273">
    <property type="entry name" value="PERIPLASMIC SIGNAL SENSOR AND SIGMA FACTOR ACTIVATOR FECR-RELATED"/>
    <property type="match status" value="1"/>
</dbReference>
<dbReference type="OrthoDB" id="704021at2"/>